<gene>
    <name evidence="2" type="ORF">AB5J58_02075</name>
</gene>
<dbReference type="PROSITE" id="PS51257">
    <property type="entry name" value="PROKAR_LIPOPROTEIN"/>
    <property type="match status" value="1"/>
</dbReference>
<organism evidence="2">
    <name type="scientific">Streptomyces sp. R08</name>
    <dbReference type="NCBI Taxonomy" id="3238624"/>
    <lineage>
        <taxon>Bacteria</taxon>
        <taxon>Bacillati</taxon>
        <taxon>Actinomycetota</taxon>
        <taxon>Actinomycetes</taxon>
        <taxon>Kitasatosporales</taxon>
        <taxon>Streptomycetaceae</taxon>
        <taxon>Streptomyces</taxon>
    </lineage>
</organism>
<keyword evidence="1" id="KW-0732">Signal</keyword>
<evidence type="ECO:0000313" key="2">
    <source>
        <dbReference type="EMBL" id="XDP99052.1"/>
    </source>
</evidence>
<feature type="signal peptide" evidence="1">
    <location>
        <begin position="1"/>
        <end position="23"/>
    </location>
</feature>
<proteinExistence type="predicted"/>
<protein>
    <recommendedName>
        <fullName evidence="3">Secreted protein</fullName>
    </recommendedName>
</protein>
<name>A0AB39LYN9_9ACTN</name>
<dbReference type="EMBL" id="CP163431">
    <property type="protein sequence ID" value="XDP99052.1"/>
    <property type="molecule type" value="Genomic_DNA"/>
</dbReference>
<evidence type="ECO:0008006" key="3">
    <source>
        <dbReference type="Google" id="ProtNLM"/>
    </source>
</evidence>
<feature type="chain" id="PRO_5044223764" description="Secreted protein" evidence="1">
    <location>
        <begin position="24"/>
        <end position="179"/>
    </location>
</feature>
<sequence length="179" mass="19413">MNSRIRAVLLGLSSLAVSTFATSCDGSADHEIPKVICGTHVDPSVSRPLVTSEEDFHEFNRVDRSEAITAPCVLLSGSDPVLDFGFSWDENATDLIYLAQGAGSVSHVTEPRTINFPYKTIVGTDGAISTTPCKTKGGDYFTLTLQVPRIPLTDQTHRKDIEKFMRAYFPATLKTLGCG</sequence>
<reference evidence="2" key="1">
    <citation type="submission" date="2024-07" db="EMBL/GenBank/DDBJ databases">
        <authorList>
            <person name="Yu S.T."/>
        </authorList>
    </citation>
    <scope>NUCLEOTIDE SEQUENCE</scope>
    <source>
        <strain evidence="2">R08</strain>
    </source>
</reference>
<dbReference type="AlphaFoldDB" id="A0AB39LYN9"/>
<dbReference type="RefSeq" id="WP_369186310.1">
    <property type="nucleotide sequence ID" value="NZ_CP163431.1"/>
</dbReference>
<accession>A0AB39LYN9</accession>
<evidence type="ECO:0000256" key="1">
    <source>
        <dbReference type="SAM" id="SignalP"/>
    </source>
</evidence>